<evidence type="ECO:0000256" key="2">
    <source>
        <dbReference type="ARBA" id="ARBA00004328"/>
    </source>
</evidence>
<dbReference type="EMBL" id="JN387134">
    <property type="protein sequence ID" value="AEL19657.2"/>
    <property type="molecule type" value="Genomic_RNA"/>
</dbReference>
<dbReference type="PROSITE" id="PS50507">
    <property type="entry name" value="RDRP_SSRNA_POS"/>
    <property type="match status" value="1"/>
</dbReference>
<evidence type="ECO:0000256" key="20">
    <source>
        <dbReference type="ARBA" id="ARBA00047631"/>
    </source>
</evidence>
<organism evidence="25">
    <name type="scientific">Sapovirus dog/AN210D/USA/2009</name>
    <dbReference type="NCBI Taxonomy" id="1071406"/>
    <lineage>
        <taxon>Viruses</taxon>
        <taxon>Riboviria</taxon>
        <taxon>Orthornavirae</taxon>
        <taxon>Pisuviricota</taxon>
        <taxon>Pisoniviricetes</taxon>
        <taxon>Picornavirales</taxon>
        <taxon>Caliciviridae</taxon>
        <taxon>Sapovirus</taxon>
        <taxon>Sapovirus sapporoense</taxon>
        <taxon>Sapporo virus</taxon>
    </lineage>
</organism>
<dbReference type="Pfam" id="PF03510">
    <property type="entry name" value="Peptidase_C24"/>
    <property type="match status" value="1"/>
</dbReference>
<dbReference type="InterPro" id="IPR004005">
    <property type="entry name" value="Calicivirus_coat"/>
</dbReference>
<dbReference type="InterPro" id="IPR027417">
    <property type="entry name" value="P-loop_NTPase"/>
</dbReference>
<name>G1JSF9_9CALI</name>
<evidence type="ECO:0000256" key="3">
    <source>
        <dbReference type="ARBA" id="ARBA00020107"/>
    </source>
</evidence>
<protein>
    <recommendedName>
        <fullName evidence="3">Genome polyprotein</fullName>
    </recommendedName>
</protein>
<dbReference type="SUPFAM" id="SSF88633">
    <property type="entry name" value="Positive stranded ssRNA viruses"/>
    <property type="match status" value="1"/>
</dbReference>
<dbReference type="GO" id="GO:0006351">
    <property type="term" value="P:DNA-templated transcription"/>
    <property type="evidence" value="ECO:0007669"/>
    <property type="project" value="InterPro"/>
</dbReference>
<dbReference type="Pfam" id="PF20915">
    <property type="entry name" value="VPg"/>
    <property type="match status" value="1"/>
</dbReference>
<feature type="domain" description="RdRp catalytic" evidence="22">
    <location>
        <begin position="1436"/>
        <end position="1561"/>
    </location>
</feature>
<keyword evidence="12" id="KW-0378">Hydrolase</keyword>
<evidence type="ECO:0000256" key="8">
    <source>
        <dbReference type="ARBA" id="ARBA00022670"/>
    </source>
</evidence>
<evidence type="ECO:0000256" key="18">
    <source>
        <dbReference type="ARBA" id="ARBA00045380"/>
    </source>
</evidence>
<keyword evidence="16" id="KW-0693">Viral RNA replication</keyword>
<dbReference type="GO" id="GO:0003968">
    <property type="term" value="F:RNA-directed RNA polymerase activity"/>
    <property type="evidence" value="ECO:0007669"/>
    <property type="project" value="UniProtKB-KW"/>
</dbReference>
<evidence type="ECO:0000256" key="16">
    <source>
        <dbReference type="ARBA" id="ARBA00022953"/>
    </source>
</evidence>
<dbReference type="InterPro" id="IPR043502">
    <property type="entry name" value="DNA/RNA_pol_sf"/>
</dbReference>
<keyword evidence="14" id="KW-0067">ATP-binding</keyword>
<dbReference type="SUPFAM" id="SSF50494">
    <property type="entry name" value="Trypsin-like serine proteases"/>
    <property type="match status" value="1"/>
</dbReference>
<dbReference type="GO" id="GO:0005524">
    <property type="term" value="F:ATP binding"/>
    <property type="evidence" value="ECO:0007669"/>
    <property type="project" value="UniProtKB-KW"/>
</dbReference>
<keyword evidence="10" id="KW-0548">Nucleotidyltransferase</keyword>
<dbReference type="Gene3D" id="6.10.250.3230">
    <property type="match status" value="1"/>
</dbReference>
<dbReference type="SUPFAM" id="SSF52540">
    <property type="entry name" value="P-loop containing nucleoside triphosphate hydrolases"/>
    <property type="match status" value="1"/>
</dbReference>
<dbReference type="InterPro" id="IPR000605">
    <property type="entry name" value="Helicase_SF3_ssDNA/RNA_vir"/>
</dbReference>
<dbReference type="Gene3D" id="1.20.960.20">
    <property type="match status" value="1"/>
</dbReference>
<dbReference type="InterPro" id="IPR014759">
    <property type="entry name" value="Helicase_SF3_ssRNA_vir"/>
</dbReference>
<dbReference type="CDD" id="cd00009">
    <property type="entry name" value="AAA"/>
    <property type="match status" value="1"/>
</dbReference>
<dbReference type="Gene3D" id="3.30.70.270">
    <property type="match status" value="2"/>
</dbReference>
<dbReference type="Gene3D" id="1.10.260.110">
    <property type="match status" value="1"/>
</dbReference>
<dbReference type="InterPro" id="IPR043128">
    <property type="entry name" value="Rev_trsase/Diguanyl_cyclase"/>
</dbReference>
<dbReference type="GO" id="GO:0003723">
    <property type="term" value="F:RNA binding"/>
    <property type="evidence" value="ECO:0007669"/>
    <property type="project" value="InterPro"/>
</dbReference>
<keyword evidence="5" id="KW-0191">Covalent protein-RNA linkage</keyword>
<dbReference type="PRINTS" id="PR00918">
    <property type="entry name" value="CALICVIRUSNS"/>
</dbReference>
<evidence type="ECO:0000256" key="7">
    <source>
        <dbReference type="ARBA" id="ARBA00022561"/>
    </source>
</evidence>
<dbReference type="GO" id="GO:0017111">
    <property type="term" value="F:ribonucleoside triphosphate phosphatase activity"/>
    <property type="evidence" value="ECO:0007669"/>
    <property type="project" value="UniProtKB-EC"/>
</dbReference>
<evidence type="ECO:0000256" key="4">
    <source>
        <dbReference type="ARBA" id="ARBA00022484"/>
    </source>
</evidence>
<evidence type="ECO:0000259" key="22">
    <source>
        <dbReference type="PROSITE" id="PS50507"/>
    </source>
</evidence>
<evidence type="ECO:0000256" key="13">
    <source>
        <dbReference type="ARBA" id="ARBA00022807"/>
    </source>
</evidence>
<dbReference type="InterPro" id="IPR007094">
    <property type="entry name" value="RNA-dir_pol_PSvirus"/>
</dbReference>
<feature type="domain" description="Peptidase C24" evidence="24">
    <location>
        <begin position="1040"/>
        <end position="1196"/>
    </location>
</feature>
<reference evidence="25" key="1">
    <citation type="journal article" date="2011" name="J. Gen. Virol.">
        <title>Viruses in diarrhoeic dogs include novel kobuviruses and sapoviruses.</title>
        <authorList>
            <person name="Li L."/>
            <person name="Pesavento P.A."/>
            <person name="Shan T."/>
            <person name="Leutenegger C.M."/>
            <person name="Wang C."/>
            <person name="Delwart E."/>
        </authorList>
    </citation>
    <scope>NUCLEOTIDE SEQUENCE</scope>
    <source>
        <strain evidence="25">AN210D</strain>
    </source>
</reference>
<dbReference type="Gene3D" id="2.60.120.20">
    <property type="match status" value="1"/>
</dbReference>
<evidence type="ECO:0000256" key="10">
    <source>
        <dbReference type="ARBA" id="ARBA00022695"/>
    </source>
</evidence>
<evidence type="ECO:0000256" key="9">
    <source>
        <dbReference type="ARBA" id="ARBA00022679"/>
    </source>
</evidence>
<dbReference type="InterPro" id="IPR009003">
    <property type="entry name" value="Peptidase_S1_PA"/>
</dbReference>
<comment type="function">
    <text evidence="18">Displays NTPase activity, but no helicase activity. Induces the formation of convoluted membranes derived from the host ER. These remodeled membranes probably form the viral factories that contain the replication complex. Together with NS2 and NS4, initiates the formation of the replication complex.</text>
</comment>
<evidence type="ECO:0000256" key="6">
    <source>
        <dbReference type="ARBA" id="ARBA00022553"/>
    </source>
</evidence>
<dbReference type="InterPro" id="IPR000317">
    <property type="entry name" value="Peptidase_C24"/>
</dbReference>
<keyword evidence="11" id="KW-0547">Nucleotide-binding</keyword>
<comment type="subcellular location">
    <subcellularLocation>
        <location evidence="1">Host cytoplasm</location>
    </subcellularLocation>
    <subcellularLocation>
        <location evidence="2">Virion</location>
    </subcellularLocation>
</comment>
<evidence type="ECO:0000256" key="5">
    <source>
        <dbReference type="ARBA" id="ARBA00022520"/>
    </source>
</evidence>
<evidence type="ECO:0000259" key="23">
    <source>
        <dbReference type="PROSITE" id="PS51218"/>
    </source>
</evidence>
<keyword evidence="17" id="KW-1035">Host cytoplasm</keyword>
<evidence type="ECO:0000256" key="15">
    <source>
        <dbReference type="ARBA" id="ARBA00022844"/>
    </source>
</evidence>
<keyword evidence="6" id="KW-0597">Phosphoprotein</keyword>
<dbReference type="PRINTS" id="PR00916">
    <property type="entry name" value="2CENDOPTASE"/>
</dbReference>
<keyword evidence="7" id="KW-0167">Capsid protein</keyword>
<dbReference type="GO" id="GO:0004197">
    <property type="term" value="F:cysteine-type endopeptidase activity"/>
    <property type="evidence" value="ECO:0007669"/>
    <property type="project" value="InterPro"/>
</dbReference>
<dbReference type="CDD" id="cd23192">
    <property type="entry name" value="Caliciviridae_RdRp"/>
    <property type="match status" value="1"/>
</dbReference>
<dbReference type="GO" id="GO:0003724">
    <property type="term" value="F:RNA helicase activity"/>
    <property type="evidence" value="ECO:0007669"/>
    <property type="project" value="InterPro"/>
</dbReference>
<keyword evidence="8" id="KW-0645">Protease</keyword>
<feature type="region of interest" description="Disordered" evidence="21">
    <location>
        <begin position="1715"/>
        <end position="1744"/>
    </location>
</feature>
<keyword evidence="15" id="KW-0946">Virion</keyword>
<proteinExistence type="predicted"/>
<dbReference type="GO" id="GO:0019028">
    <property type="term" value="C:viral capsid"/>
    <property type="evidence" value="ECO:0007669"/>
    <property type="project" value="UniProtKB-KW"/>
</dbReference>
<evidence type="ECO:0000313" key="25">
    <source>
        <dbReference type="EMBL" id="AEL19657.2"/>
    </source>
</evidence>
<sequence>MASKPLQRFSCDLRTEITVYVNAVLRDANTRQQWWESPTEIVQRFYQSAGTSIRRQFHAEGLFDNLFGKPVSETPSHQELFRNLFGVDFNEPFPLSLQDLAKLQVEVGEALKDSKHNLSQVYKPDVLKQLHKQLTDMVPTQVTTEEVTRRARLARDNMDNFSNLPFHDPEVPLKTISAVLWDGLVCGAQRAWNSTQGLLEGLARRCEKGEPVRSLFAKLCVMLHDALECNEEGLAVRMLTALKPTVLTIILQQHRNTVRGWMATLTALFEVYKDVFSTFGDLACDFAQGLNNFLSSSADFFNDLVTQINKLFRAQAPTQFAWSTLAVGAVSFLFYMTGLEPFGTHWNKIVKLCAGLGSIAGAVRLFDFIRQRIESTKERDQIRLYCTRAASLLELAASRTVNGTEETNRLLTCFDTLIDEGEQLMFETGNCPLGGLLRGVVGDLHAAAVTLRRTLAMDTPRKTPVCVILTGAPGIGKTHFAQHIAKQLGATSTFSLATDHHDTYTGNPVAVWDEFDTDVNGRFVETMIGIVNTAPFPLNCDLAENKGRMFTSNYIICTSNYPTSVLPDNPRSGAFYRRVITIDVTSPSIAEWVRKNPGQKPPHQLYKDDFSHLCLSQRPYLGYNPEGDTLDGRRAKCRSVTPGQLVKLMQSTFEAQGGPDPRLVWFKTTPLLKDTVGTTINRYIFHNRGVCTFTTDPQANEITPGPVTKIFLSVHDPPRGFTGRVVNVLGITQENVTIANSLLSCFETPDRASGSEQRCWLYSVHNPFMLVSTQPANTQNVPHMDRIVNVTKPLDFFLALRHHLGFVSLPGMWRLYRNWQGTDTIVDFIRSNLDTVRFPSNPNCTLFRAPDGDVIFYTCGSYWVYASPARAPFVGSKPASPLTNVPSNMTWKETLLCFLELCGKVLTRWGPYFIALSNLAYLTMRGDSEVEGKGKTKHGRGARHMKAGGVSLADDEYDEWQDMRRDWRQEYTVEEFLSLRERALNGESGHDADRYRAWLSLRAMRMNSGAYTHATIIGGRVRDEIVRTTPRRAPREPPSGDTYYNYEANTPLVEFTGDSGHVGWGVHVGNGKVVTVTHVAKNSTLVEDQEFTIHLSDNDYCEVHSNLSHLPYWQIGEGQPEYYSPSYHPVQVISQGVFDTNSTTVSGWHLRITNDFPTKIGDCGTPYFNANRQVVALHAAACKASDTKLAQLVPPRKTTTKDVFTWKGLPVTRCEDHGGMPSGTKYHRSPAWPEVQEWETHAPAPFGAGDARYSFSQINMLANGLLPYNERTAGIPPTLLNRATHHVQSYLRRIIGSHRSPVLGFQSACQLLERSTSCGPFVPGLKGDYYDQDSDCYTGQLLEILQKDWDGALKGVPPANAYKLALKDELRPIEKNKEGKRRLLWGAHAGLTLVATAAFKPVANRLSDVVPMTPVSVGVRMDSAQVGVINDSLKGGVLFCLDYSKWDSTQNPAVTAASLSILSSFVEPSPIVSAAVAALGSPANGYVNDVCFTTTNGLPSGMPFTSVINSLNHMIYICAATLDAYEQHRVPFTGNFFDIETIHTYGDDCLYSFTPATASVFPTILGSLRKFGLKPTSADKSEEIKPTDQPVFLKRTFIATPRGVRAALDVTSILRQFVWVKGSRTHDPNSPTIIDVQARSSQLEVCLAMLSVHGREVFDKHLPIALKTINGEGLKVVNTTFDMAQACYEAWFIAGEVPDPSLPIEEQKQLVFEMEGPTPNKANGQASTQQESPVPGADGPTNGALLTTTLQAPNAPAQAVEMAIATGATVTTIPQPVRDTFSTLATVGWNTRQPVNTLLGVVQLGPGANPYTRHLSAIWAGWGGGMNVRVSLSGSGLFGGRILVAMLPPGVDPGRVNNPGQFPHAFIDARVTDPVIVRLNDIRAVDYHLAQMGRRPQRRWDFGVFQPLINPFQATSTSTCWITLETAPAIDFEFALLKPPDTTMENGVAPDRLLPRRLGRSRGNRIGGAVIGMIVVASAHQVNHHFVPVGTTLGWSDLPLGPVHGAIATDSPTSNNNHLSLGAEGKGPIRPNIVNHWPDFTISSLTAVDTNLPTNNNLANHPGGCGPIFFFDDLGDVEETNVTNALGVCTDDLYTHLTSSFTAASMYLYLNWDGTTAHAVGNNVEWIPRWVNGERTRAIREQCTTLLNETYTFTSVGANNVVLWRENDYSSWPGGAEMFCSQLEMTALAFQEGPVNIPPNMMAVYNVTTNGNDFQVGICPDGYMRTNAAIGTSVVLDEETAFSFSGLFPLNTILTGPMGNTGSRVRRNV</sequence>
<feature type="compositionally biased region" description="Polar residues" evidence="21">
    <location>
        <begin position="1720"/>
        <end position="1732"/>
    </location>
</feature>
<dbReference type="Pfam" id="PF00910">
    <property type="entry name" value="RNA_helicase"/>
    <property type="match status" value="1"/>
</dbReference>
<dbReference type="Pfam" id="PF00915">
    <property type="entry name" value="Calici_coat"/>
    <property type="match status" value="1"/>
</dbReference>
<evidence type="ECO:0000259" key="24">
    <source>
        <dbReference type="PROSITE" id="PS51894"/>
    </source>
</evidence>
<keyword evidence="13" id="KW-0788">Thiol protease</keyword>
<dbReference type="InterPro" id="IPR029053">
    <property type="entry name" value="Viral_coat"/>
</dbReference>
<dbReference type="GO" id="GO:0006508">
    <property type="term" value="P:proteolysis"/>
    <property type="evidence" value="ECO:0007669"/>
    <property type="project" value="UniProtKB-KW"/>
</dbReference>
<dbReference type="PROSITE" id="PS51218">
    <property type="entry name" value="SF3_HELICASE_2"/>
    <property type="match status" value="1"/>
</dbReference>
<dbReference type="SUPFAM" id="SSF56672">
    <property type="entry name" value="DNA/RNA polymerases"/>
    <property type="match status" value="1"/>
</dbReference>
<dbReference type="InterPro" id="IPR049434">
    <property type="entry name" value="VPg"/>
</dbReference>
<dbReference type="Pfam" id="PF00680">
    <property type="entry name" value="RdRP_1"/>
    <property type="match status" value="1"/>
</dbReference>
<evidence type="ECO:0000256" key="17">
    <source>
        <dbReference type="ARBA" id="ARBA00023200"/>
    </source>
</evidence>
<comment type="function">
    <text evidence="19">Viral genome-linked protein is covalently linked to the 5'-end of the positive-strand, negative-strand genomic RNAs and subgenomic RNA. Acts as a genome-linked replication primer. May recruit ribosome to viral RNA thereby promoting viral proteins translation. Interacts with host translation initiation complex to allow the translation of viral proteins.</text>
</comment>
<evidence type="ECO:0000256" key="21">
    <source>
        <dbReference type="SAM" id="MobiDB-lite"/>
    </source>
</evidence>
<accession>G1JSF9</accession>
<feature type="domain" description="SF3 helicase" evidence="23">
    <location>
        <begin position="443"/>
        <end position="599"/>
    </location>
</feature>
<reference evidence="25" key="2">
    <citation type="submission" date="2014-04" db="EMBL/GenBank/DDBJ databases">
        <authorList>
            <person name="Li L."/>
            <person name="Oka T."/>
            <person name="Wang C."/>
            <person name="Wang Q."/>
            <person name="Delwart E."/>
        </authorList>
    </citation>
    <scope>NUCLEOTIDE SEQUENCE</scope>
    <source>
        <strain evidence="25">AN210D</strain>
    </source>
</reference>
<evidence type="ECO:0000256" key="14">
    <source>
        <dbReference type="ARBA" id="ARBA00022840"/>
    </source>
</evidence>
<evidence type="ECO:0000256" key="19">
    <source>
        <dbReference type="ARBA" id="ARBA00046180"/>
    </source>
</evidence>
<evidence type="ECO:0000256" key="11">
    <source>
        <dbReference type="ARBA" id="ARBA00022741"/>
    </source>
</evidence>
<comment type="catalytic activity">
    <reaction evidence="20">
        <text>a ribonucleoside 5'-triphosphate + H2O = a ribonucleoside 5'-diphosphate + phosphate + H(+)</text>
        <dbReference type="Rhea" id="RHEA:23680"/>
        <dbReference type="ChEBI" id="CHEBI:15377"/>
        <dbReference type="ChEBI" id="CHEBI:15378"/>
        <dbReference type="ChEBI" id="CHEBI:43474"/>
        <dbReference type="ChEBI" id="CHEBI:57930"/>
        <dbReference type="ChEBI" id="CHEBI:61557"/>
        <dbReference type="EC" id="3.6.1.15"/>
    </reaction>
</comment>
<keyword evidence="9" id="KW-0808">Transferase</keyword>
<dbReference type="InterPro" id="IPR004004">
    <property type="entry name" value="Helic/Pol/Pept_Calicivir-typ"/>
</dbReference>
<evidence type="ECO:0000256" key="1">
    <source>
        <dbReference type="ARBA" id="ARBA00004192"/>
    </source>
</evidence>
<dbReference type="GO" id="GO:0039694">
    <property type="term" value="P:viral RNA genome replication"/>
    <property type="evidence" value="ECO:0007669"/>
    <property type="project" value="InterPro"/>
</dbReference>
<dbReference type="GO" id="GO:0030430">
    <property type="term" value="C:host cell cytoplasm"/>
    <property type="evidence" value="ECO:0007669"/>
    <property type="project" value="UniProtKB-SubCell"/>
</dbReference>
<dbReference type="PROSITE" id="PS51894">
    <property type="entry name" value="CV_3CL_PRO"/>
    <property type="match status" value="1"/>
</dbReference>
<dbReference type="InterPro" id="IPR001205">
    <property type="entry name" value="RNA-dir_pol_C"/>
</dbReference>
<evidence type="ECO:0000256" key="12">
    <source>
        <dbReference type="ARBA" id="ARBA00022801"/>
    </source>
</evidence>
<dbReference type="Gene3D" id="3.40.50.300">
    <property type="entry name" value="P-loop containing nucleotide triphosphate hydrolases"/>
    <property type="match status" value="1"/>
</dbReference>
<keyword evidence="4" id="KW-0696">RNA-directed RNA polymerase</keyword>